<feature type="region of interest" description="Disordered" evidence="1">
    <location>
        <begin position="418"/>
        <end position="449"/>
    </location>
</feature>
<dbReference type="Pfam" id="PF05876">
    <property type="entry name" value="GpA_ATPase"/>
    <property type="match status" value="1"/>
</dbReference>
<dbReference type="InterPro" id="IPR046454">
    <property type="entry name" value="GpA_endonuclease"/>
</dbReference>
<feature type="domain" description="Terminase large subunit GpA endonuclease" evidence="3">
    <location>
        <begin position="171"/>
        <end position="250"/>
    </location>
</feature>
<proteinExistence type="predicted"/>
<evidence type="ECO:0000259" key="2">
    <source>
        <dbReference type="Pfam" id="PF05876"/>
    </source>
</evidence>
<comment type="caution">
    <text evidence="4">The sequence shown here is derived from an EMBL/GenBank/DDBJ whole genome shotgun (WGS) entry which is preliminary data.</text>
</comment>
<gene>
    <name evidence="4" type="ORF">S01H1_04447</name>
</gene>
<evidence type="ECO:0008006" key="5">
    <source>
        <dbReference type="Google" id="ProtNLM"/>
    </source>
</evidence>
<reference evidence="4" key="1">
    <citation type="journal article" date="2014" name="Front. Microbiol.">
        <title>High frequency of phylogenetically diverse reductive dehalogenase-homologous genes in deep subseafloor sedimentary metagenomes.</title>
        <authorList>
            <person name="Kawai M."/>
            <person name="Futagami T."/>
            <person name="Toyoda A."/>
            <person name="Takaki Y."/>
            <person name="Nishi S."/>
            <person name="Hori S."/>
            <person name="Arai W."/>
            <person name="Tsubouchi T."/>
            <person name="Morono Y."/>
            <person name="Uchiyama I."/>
            <person name="Ito T."/>
            <person name="Fujiyama A."/>
            <person name="Inagaki F."/>
            <person name="Takami H."/>
        </authorList>
    </citation>
    <scope>NUCLEOTIDE SEQUENCE</scope>
    <source>
        <strain evidence="4">Expedition CK06-06</strain>
    </source>
</reference>
<evidence type="ECO:0000313" key="4">
    <source>
        <dbReference type="EMBL" id="GAF84404.1"/>
    </source>
</evidence>
<sequence>PYILEMAGNIDNVGLKVFADGNTLYIRGTSVPKGDPSRAAQLSEAPADLAVIDEFDKVPPAAVPLVRDRISDSRIEWELDLSTPTYPGFGIDEEYQGSSQCEPRIKCAECGAWHWLTWSLVRGPVADDPHARVICPLCHAPIDRDGMWDKDQPGGARCRWEDKNPGAAVMGFWIPKLVSDRVDLDGMWKRSKSTSEIKLQAFWNGDLGLPHEPKGARLSKEIISACAAHQEVYPTFPDRARWCAMGVDVGIELHYWVKQRMNYGRERTVAIGSVLTWEELDPLMVRYDIQRCVVDDAPELREDVKFQRRFRGKVWLGQSVDSPAADIATWVKKRGVVKVERTKGLAEAGAKMELCIDELPADWETVPDLLDHLTVNIKAKKVRADGSTSYHFPKTGKPDHLHHAKMFCEVAMIILPPDPGGEAEGGGEESVPTVGKKGYYAPQSVRGTL</sequence>
<evidence type="ECO:0000259" key="3">
    <source>
        <dbReference type="Pfam" id="PF20454"/>
    </source>
</evidence>
<feature type="domain" description="Phage terminase large subunit GpA ATPase" evidence="2">
    <location>
        <begin position="39"/>
        <end position="144"/>
    </location>
</feature>
<name>X0STT9_9ZZZZ</name>
<evidence type="ECO:0000256" key="1">
    <source>
        <dbReference type="SAM" id="MobiDB-lite"/>
    </source>
</evidence>
<dbReference type="Pfam" id="PF20454">
    <property type="entry name" value="GpA_nuclease"/>
    <property type="match status" value="1"/>
</dbReference>
<feature type="non-terminal residue" evidence="4">
    <location>
        <position position="1"/>
    </location>
</feature>
<dbReference type="EMBL" id="BARS01002345">
    <property type="protein sequence ID" value="GAF84404.1"/>
    <property type="molecule type" value="Genomic_DNA"/>
</dbReference>
<dbReference type="InterPro" id="IPR046453">
    <property type="entry name" value="GpA_ATPase"/>
</dbReference>
<protein>
    <recommendedName>
        <fullName evidence="5">Terminase</fullName>
    </recommendedName>
</protein>
<organism evidence="4">
    <name type="scientific">marine sediment metagenome</name>
    <dbReference type="NCBI Taxonomy" id="412755"/>
    <lineage>
        <taxon>unclassified sequences</taxon>
        <taxon>metagenomes</taxon>
        <taxon>ecological metagenomes</taxon>
    </lineage>
</organism>
<dbReference type="GO" id="GO:0016887">
    <property type="term" value="F:ATP hydrolysis activity"/>
    <property type="evidence" value="ECO:0007669"/>
    <property type="project" value="InterPro"/>
</dbReference>
<dbReference type="AlphaFoldDB" id="X0STT9"/>
<dbReference type="GO" id="GO:0004519">
    <property type="term" value="F:endonuclease activity"/>
    <property type="evidence" value="ECO:0007669"/>
    <property type="project" value="InterPro"/>
</dbReference>
<accession>X0STT9</accession>